<sequence length="163" mass="18981">MDKSIEFTEQSIGTRLDDIQASLESFTYRLQYENLQWPTVLDNFALIAGQMSMLNNHLRNEKLPQLHNLILLPLTISQETDSNLQEITKNRIQTFDHEIVPDYLRTKPEPEVERDQKELAEKADMLSEGEKEKEVTDANVLIDDLIEIINNARTAWNIHDLFD</sequence>
<dbReference type="OrthoDB" id="150687at2759"/>
<dbReference type="AlphaFoldDB" id="B3RME7"/>
<dbReference type="eggNOG" id="KOG3583">
    <property type="taxonomic scope" value="Eukaryota"/>
</dbReference>
<dbReference type="PANTHER" id="PTHR13074">
    <property type="entry name" value="MEDIATOR OF RNA POLYMERASE II TRANSCRIPTION SUBUNIT 8"/>
    <property type="match status" value="1"/>
</dbReference>
<evidence type="ECO:0000256" key="7">
    <source>
        <dbReference type="RuleBase" id="RU364144"/>
    </source>
</evidence>
<dbReference type="InParanoid" id="B3RME7"/>
<dbReference type="OMA" id="NARTAWN"/>
<keyword evidence="5 7" id="KW-0804">Transcription</keyword>
<dbReference type="GO" id="GO:0016592">
    <property type="term" value="C:mediator complex"/>
    <property type="evidence" value="ECO:0007669"/>
    <property type="project" value="InterPro"/>
</dbReference>
<evidence type="ECO:0000256" key="5">
    <source>
        <dbReference type="ARBA" id="ARBA00023163"/>
    </source>
</evidence>
<dbReference type="GeneID" id="6750886"/>
<dbReference type="PANTHER" id="PTHR13074:SF9">
    <property type="entry name" value="MEDIATOR OF RNA POLYMERASE II TRANSCRIPTION SUBUNIT 8"/>
    <property type="match status" value="1"/>
</dbReference>
<keyword evidence="3 7" id="KW-0805">Transcription regulation</keyword>
<reference evidence="8 9" key="1">
    <citation type="journal article" date="2008" name="Nature">
        <title>The Trichoplax genome and the nature of placozoans.</title>
        <authorList>
            <person name="Srivastava M."/>
            <person name="Begovic E."/>
            <person name="Chapman J."/>
            <person name="Putnam N.H."/>
            <person name="Hellsten U."/>
            <person name="Kawashima T."/>
            <person name="Kuo A."/>
            <person name="Mitros T."/>
            <person name="Salamov A."/>
            <person name="Carpenter M.L."/>
            <person name="Signorovitch A.Y."/>
            <person name="Moreno M.A."/>
            <person name="Kamm K."/>
            <person name="Grimwood J."/>
            <person name="Schmutz J."/>
            <person name="Shapiro H."/>
            <person name="Grigoriev I.V."/>
            <person name="Buss L.W."/>
            <person name="Schierwater B."/>
            <person name="Dellaporta S.L."/>
            <person name="Rokhsar D.S."/>
        </authorList>
    </citation>
    <scope>NUCLEOTIDE SEQUENCE [LARGE SCALE GENOMIC DNA]</scope>
    <source>
        <strain evidence="8 9">Grell-BS-1999</strain>
    </source>
</reference>
<evidence type="ECO:0000256" key="1">
    <source>
        <dbReference type="ARBA" id="ARBA00004123"/>
    </source>
</evidence>
<dbReference type="Proteomes" id="UP000009022">
    <property type="component" value="Unassembled WGS sequence"/>
</dbReference>
<proteinExistence type="inferred from homology"/>
<dbReference type="Pfam" id="PF10232">
    <property type="entry name" value="Med8"/>
    <property type="match status" value="1"/>
</dbReference>
<gene>
    <name evidence="7" type="primary">MED8</name>
    <name evidence="8" type="ORF">TRIADDRAFT_53928</name>
</gene>
<dbReference type="PhylomeDB" id="B3RME7"/>
<comment type="subcellular location">
    <subcellularLocation>
        <location evidence="1 7">Nucleus</location>
    </subcellularLocation>
</comment>
<dbReference type="KEGG" id="tad:TRIADDRAFT_53928"/>
<dbReference type="GO" id="GO:0006357">
    <property type="term" value="P:regulation of transcription by RNA polymerase II"/>
    <property type="evidence" value="ECO:0007669"/>
    <property type="project" value="InterPro"/>
</dbReference>
<comment type="subunit">
    <text evidence="7">Component of the Mediator complex.</text>
</comment>
<evidence type="ECO:0000313" key="9">
    <source>
        <dbReference type="Proteomes" id="UP000009022"/>
    </source>
</evidence>
<name>B3RME7_TRIAD</name>
<accession>B3RME7</accession>
<keyword evidence="6 7" id="KW-0539">Nucleus</keyword>
<comment type="similarity">
    <text evidence="2 7">Belongs to the Mediator complex subunit 8 family.</text>
</comment>
<dbReference type="RefSeq" id="XP_002110187.1">
    <property type="nucleotide sequence ID" value="XM_002110151.1"/>
</dbReference>
<evidence type="ECO:0000256" key="3">
    <source>
        <dbReference type="ARBA" id="ARBA00023015"/>
    </source>
</evidence>
<dbReference type="InterPro" id="IPR019364">
    <property type="entry name" value="Mediatior_Med8_fun/met"/>
</dbReference>
<evidence type="ECO:0000256" key="2">
    <source>
        <dbReference type="ARBA" id="ARBA00005716"/>
    </source>
</evidence>
<protein>
    <recommendedName>
        <fullName evidence="7">Mediator of RNA polymerase II transcription subunit 8</fullName>
    </recommendedName>
    <alternativeName>
        <fullName evidence="7">Mediator complex subunit 8</fullName>
    </alternativeName>
</protein>
<evidence type="ECO:0000313" key="8">
    <source>
        <dbReference type="EMBL" id="EDV28353.1"/>
    </source>
</evidence>
<comment type="function">
    <text evidence="7">Component of the Mediator complex, a coactivator involved in the regulated transcription of nearly all RNA polymerase II-dependent genes. Mediator functions as a bridge to convey information from gene-specific regulatory proteins to the basal RNA polymerase II transcription machinery. Mediator is recruited to promoters by direct interactions with regulatory proteins and serves as a scaffold for the assembly of a functional preinitiation complex with RNA polymerase II and the general transcription factors.</text>
</comment>
<organism evidence="8 9">
    <name type="scientific">Trichoplax adhaerens</name>
    <name type="common">Trichoplax reptans</name>
    <dbReference type="NCBI Taxonomy" id="10228"/>
    <lineage>
        <taxon>Eukaryota</taxon>
        <taxon>Metazoa</taxon>
        <taxon>Placozoa</taxon>
        <taxon>Uniplacotomia</taxon>
        <taxon>Trichoplacea</taxon>
        <taxon>Trichoplacidae</taxon>
        <taxon>Trichoplax</taxon>
    </lineage>
</organism>
<keyword evidence="9" id="KW-1185">Reference proteome</keyword>
<dbReference type="CTD" id="6750886"/>
<evidence type="ECO:0000256" key="6">
    <source>
        <dbReference type="ARBA" id="ARBA00023242"/>
    </source>
</evidence>
<dbReference type="GO" id="GO:0003712">
    <property type="term" value="F:transcription coregulator activity"/>
    <property type="evidence" value="ECO:0007669"/>
    <property type="project" value="InterPro"/>
</dbReference>
<dbReference type="HOGENOM" id="CLU_085476_0_0_1"/>
<keyword evidence="4 7" id="KW-0010">Activator</keyword>
<evidence type="ECO:0000256" key="4">
    <source>
        <dbReference type="ARBA" id="ARBA00023159"/>
    </source>
</evidence>
<dbReference type="STRING" id="10228.B3RME7"/>
<dbReference type="EMBL" id="DS985242">
    <property type="protein sequence ID" value="EDV28353.1"/>
    <property type="molecule type" value="Genomic_DNA"/>
</dbReference>